<sequence length="900" mass="100865">MAEPTFIDMSADDPPTRIFIPEEWIGAGKKWEQAPTFVREHLASLLEPPPFMNAELPQANLPISEFIKIPVPTQSTSLNLHPAAAWLTRMLRERTIPPPELITTLENTLGSSWLDGRRGIVDPRYKGTVVLPLWWCSVWRQWSDVALAQKRVSPSSPGGVSGTLGTRGWCAEIRLDGTVYFAHELVNLLSHRMLGDNITERITSAHLAAQLLDIVETRKVLDKKNLPLAIRELEKWQTTRPAAKVWFTALVGNHEFVFCVDFGAKTLAYGDGIARLPSARRLIACCLFWLRKRYGRAFANLGKSTRLLMQYSATTFGRLSHGTYIVSAFFAMLSLKSPWRIAMTAANPWLSTRRQLSQFLPHPQFILDALSSQICSTQPIDIAQELFDMTYAELSSIQKAQVDNRQRSEHAWHNHHQAGQVRAVQCSGTAGVVDARGLARPCFACLDVLRSKRFKSVVNKPMPDAENMKHVNHAFRNVLVGAQYMNTRGLHELVNEETSENIFVRFAKGVLAGKYSDYNVFLGLVNAMVQRVEREERGKGMQNFQYTPAWDEFMHITRTVRSIRVKESRTPKLPLEIGPRTFSLLADRLKALNYHGPIALSCDDSKLQASLRLYWDAEKDSYFLVGSPRGPIPVDDPEHVRPILEDPANVPGTKVRLWMAQIPLPGMAPHVLAAIPISETMGVPALLELHHSIINGLIAADIHVVSYACDGTESERGVQRRFQDDAENKVEYRIPDPQGRKEYDLVLRVPVINGQPVVNLQDSKHALKTFRNNLFSGAPTDAWESCDSTLYHRDVERVDRQDDNAAARLFSASTLMQLTDRHSELRGLAIYLFVFGELVDAYQNRSISHSERLHIALVPATFSKCGSTSSTLPHCIPAFATASLGRPSTSPTFSSTDSFP</sequence>
<dbReference type="Proteomes" id="UP000613580">
    <property type="component" value="Unassembled WGS sequence"/>
</dbReference>
<organism evidence="1 2">
    <name type="scientific">Mycena chlorophos</name>
    <name type="common">Agaric fungus</name>
    <name type="synonym">Agaricus chlorophos</name>
    <dbReference type="NCBI Taxonomy" id="658473"/>
    <lineage>
        <taxon>Eukaryota</taxon>
        <taxon>Fungi</taxon>
        <taxon>Dikarya</taxon>
        <taxon>Basidiomycota</taxon>
        <taxon>Agaricomycotina</taxon>
        <taxon>Agaricomycetes</taxon>
        <taxon>Agaricomycetidae</taxon>
        <taxon>Agaricales</taxon>
        <taxon>Marasmiineae</taxon>
        <taxon>Mycenaceae</taxon>
        <taxon>Mycena</taxon>
    </lineage>
</organism>
<evidence type="ECO:0000313" key="2">
    <source>
        <dbReference type="Proteomes" id="UP000613580"/>
    </source>
</evidence>
<name>A0A8H6SV70_MYCCL</name>
<dbReference type="OrthoDB" id="73076at2759"/>
<gene>
    <name evidence="1" type="ORF">HMN09_00778600</name>
</gene>
<dbReference type="EMBL" id="JACAZE010000010">
    <property type="protein sequence ID" value="KAF7305276.1"/>
    <property type="molecule type" value="Genomic_DNA"/>
</dbReference>
<evidence type="ECO:0000313" key="1">
    <source>
        <dbReference type="EMBL" id="KAF7305276.1"/>
    </source>
</evidence>
<dbReference type="AlphaFoldDB" id="A0A8H6SV70"/>
<accession>A0A8H6SV70</accession>
<keyword evidence="2" id="KW-1185">Reference proteome</keyword>
<protein>
    <submittedName>
        <fullName evidence="1">Uncharacterized protein</fullName>
    </submittedName>
</protein>
<comment type="caution">
    <text evidence="1">The sequence shown here is derived from an EMBL/GenBank/DDBJ whole genome shotgun (WGS) entry which is preliminary data.</text>
</comment>
<proteinExistence type="predicted"/>
<reference evidence="1" key="1">
    <citation type="submission" date="2020-05" db="EMBL/GenBank/DDBJ databases">
        <title>Mycena genomes resolve the evolution of fungal bioluminescence.</title>
        <authorList>
            <person name="Tsai I.J."/>
        </authorList>
    </citation>
    <scope>NUCLEOTIDE SEQUENCE</scope>
    <source>
        <strain evidence="1">110903Hualien_Pintung</strain>
    </source>
</reference>